<dbReference type="PANTHER" id="PTHR46797">
    <property type="entry name" value="HTH-TYPE TRANSCRIPTIONAL REGULATOR"/>
    <property type="match status" value="1"/>
</dbReference>
<dbReference type="AlphaFoldDB" id="A0A6N8EQT7"/>
<sequence>MTDKKVLKLVGARVRVLRKEKGLSQEALGEKGGFHFSYIGQVERGEKNVSLVNLAKIAEALEVNLIQLFAYVEEEMKITLMDRSIQEIVDMLREANEEKMKLAKNVLKEILKTDTSS</sequence>
<dbReference type="GO" id="GO:0003677">
    <property type="term" value="F:DNA binding"/>
    <property type="evidence" value="ECO:0007669"/>
    <property type="project" value="UniProtKB-KW"/>
</dbReference>
<protein>
    <submittedName>
        <fullName evidence="5">Helix-turn-helix domain-containing protein</fullName>
    </submittedName>
</protein>
<dbReference type="EMBL" id="WNZZ01000001">
    <property type="protein sequence ID" value="MUG21093.1"/>
    <property type="molecule type" value="Genomic_DNA"/>
</dbReference>
<dbReference type="Proteomes" id="UP000442469">
    <property type="component" value="Unassembled WGS sequence"/>
</dbReference>
<accession>A0A6N8EQT7</accession>
<evidence type="ECO:0000256" key="3">
    <source>
        <dbReference type="ARBA" id="ARBA00023163"/>
    </source>
</evidence>
<organism evidence="5 6">
    <name type="scientific">Paenibacillus macerans</name>
    <name type="common">Bacillus macerans</name>
    <dbReference type="NCBI Taxonomy" id="44252"/>
    <lineage>
        <taxon>Bacteria</taxon>
        <taxon>Bacillati</taxon>
        <taxon>Bacillota</taxon>
        <taxon>Bacilli</taxon>
        <taxon>Bacillales</taxon>
        <taxon>Paenibacillaceae</taxon>
        <taxon>Paenibacillus</taxon>
    </lineage>
</organism>
<proteinExistence type="predicted"/>
<keyword evidence="3" id="KW-0804">Transcription</keyword>
<feature type="domain" description="HTH cro/C1-type" evidence="4">
    <location>
        <begin position="14"/>
        <end position="68"/>
    </location>
</feature>
<dbReference type="PANTHER" id="PTHR46797:SF23">
    <property type="entry name" value="HTH-TYPE TRANSCRIPTIONAL REGULATOR SUTR"/>
    <property type="match status" value="1"/>
</dbReference>
<dbReference type="Pfam" id="PF01381">
    <property type="entry name" value="HTH_3"/>
    <property type="match status" value="1"/>
</dbReference>
<dbReference type="CDD" id="cd00093">
    <property type="entry name" value="HTH_XRE"/>
    <property type="match status" value="1"/>
</dbReference>
<dbReference type="GO" id="GO:0003700">
    <property type="term" value="F:DNA-binding transcription factor activity"/>
    <property type="evidence" value="ECO:0007669"/>
    <property type="project" value="TreeGrafter"/>
</dbReference>
<name>A0A6N8EQT7_PAEMA</name>
<dbReference type="GO" id="GO:0005829">
    <property type="term" value="C:cytosol"/>
    <property type="evidence" value="ECO:0007669"/>
    <property type="project" value="TreeGrafter"/>
</dbReference>
<evidence type="ECO:0000259" key="4">
    <source>
        <dbReference type="PROSITE" id="PS50943"/>
    </source>
</evidence>
<dbReference type="SMART" id="SM00530">
    <property type="entry name" value="HTH_XRE"/>
    <property type="match status" value="1"/>
</dbReference>
<comment type="caution">
    <text evidence="5">The sequence shown here is derived from an EMBL/GenBank/DDBJ whole genome shotgun (WGS) entry which is preliminary data.</text>
</comment>
<dbReference type="InterPro" id="IPR001387">
    <property type="entry name" value="Cro/C1-type_HTH"/>
</dbReference>
<dbReference type="InterPro" id="IPR010982">
    <property type="entry name" value="Lambda_DNA-bd_dom_sf"/>
</dbReference>
<evidence type="ECO:0000256" key="1">
    <source>
        <dbReference type="ARBA" id="ARBA00023015"/>
    </source>
</evidence>
<evidence type="ECO:0000313" key="6">
    <source>
        <dbReference type="Proteomes" id="UP000442469"/>
    </source>
</evidence>
<evidence type="ECO:0000256" key="2">
    <source>
        <dbReference type="ARBA" id="ARBA00023125"/>
    </source>
</evidence>
<dbReference type="PROSITE" id="PS50943">
    <property type="entry name" value="HTH_CROC1"/>
    <property type="match status" value="1"/>
</dbReference>
<keyword evidence="2" id="KW-0238">DNA-binding</keyword>
<gene>
    <name evidence="5" type="ORF">GNQ08_01425</name>
</gene>
<keyword evidence="1" id="KW-0805">Transcription regulation</keyword>
<dbReference type="RefSeq" id="WP_240752217.1">
    <property type="nucleotide sequence ID" value="NZ_CP086393.1"/>
</dbReference>
<dbReference type="Gene3D" id="1.10.260.40">
    <property type="entry name" value="lambda repressor-like DNA-binding domains"/>
    <property type="match status" value="1"/>
</dbReference>
<reference evidence="5 6" key="1">
    <citation type="submission" date="2019-11" db="EMBL/GenBank/DDBJ databases">
        <title>Draft genome sequences of five Paenibacillus species of dairy origin.</title>
        <authorList>
            <person name="Olajide A.M."/>
            <person name="Chen S."/>
            <person name="Lapointe G."/>
        </authorList>
    </citation>
    <scope>NUCLEOTIDE SEQUENCE [LARGE SCALE GENOMIC DNA]</scope>
    <source>
        <strain evidence="5 6">3CT49</strain>
    </source>
</reference>
<dbReference type="InterPro" id="IPR050807">
    <property type="entry name" value="TransReg_Diox_bact_type"/>
</dbReference>
<evidence type="ECO:0000313" key="5">
    <source>
        <dbReference type="EMBL" id="MUG21093.1"/>
    </source>
</evidence>
<dbReference type="SUPFAM" id="SSF47413">
    <property type="entry name" value="lambda repressor-like DNA-binding domains"/>
    <property type="match status" value="1"/>
</dbReference>